<protein>
    <submittedName>
        <fullName evidence="1">Pilus assembly protein PilE</fullName>
    </submittedName>
</protein>
<dbReference type="Proteomes" id="UP000004277">
    <property type="component" value="Unassembled WGS sequence"/>
</dbReference>
<reference evidence="1" key="1">
    <citation type="submission" date="2019-05" db="EMBL/GenBank/DDBJ databases">
        <title>Revised genome assembly of Burkholderiaceae (previously Ralstonia) sp. PBA.</title>
        <authorList>
            <person name="Gan H.M."/>
        </authorList>
    </citation>
    <scope>NUCLEOTIDE SEQUENCE</scope>
    <source>
        <strain evidence="1">PBA</strain>
    </source>
</reference>
<name>A0ACD3SN84_9BURK</name>
<comment type="caution">
    <text evidence="1">The sequence shown here is derived from an EMBL/GenBank/DDBJ whole genome shotgun (WGS) entry which is preliminary data.</text>
</comment>
<keyword evidence="2" id="KW-1185">Reference proteome</keyword>
<evidence type="ECO:0000313" key="1">
    <source>
        <dbReference type="EMBL" id="TMS57755.1"/>
    </source>
</evidence>
<gene>
    <name evidence="1" type="ORF">MW7_011370</name>
</gene>
<accession>A0ACD3SN84</accession>
<dbReference type="EMBL" id="AKCV02000020">
    <property type="protein sequence ID" value="TMS57755.1"/>
    <property type="molecule type" value="Genomic_DNA"/>
</dbReference>
<sequence length="137" mass="14592">MAGTATLEIALVVAVLAMLGAIAYPSIMAYETRANRAAAQSFMLEVANAQARYQTTHHRYATGPRALAELGYPRVPEEVADHYVVLIEPLRGPPAGFHILAMPRGTQARRDTACATLSLTHTGARAVSGQGSTCWGQ</sequence>
<organism evidence="1 2">
    <name type="scientific">Imbroritus primus</name>
    <dbReference type="NCBI Taxonomy" id="3058603"/>
    <lineage>
        <taxon>Bacteria</taxon>
        <taxon>Pseudomonadati</taxon>
        <taxon>Pseudomonadota</taxon>
        <taxon>Betaproteobacteria</taxon>
        <taxon>Burkholderiales</taxon>
        <taxon>Burkholderiaceae</taxon>
        <taxon>Imbroritus</taxon>
    </lineage>
</organism>
<evidence type="ECO:0000313" key="2">
    <source>
        <dbReference type="Proteomes" id="UP000004277"/>
    </source>
</evidence>
<proteinExistence type="predicted"/>